<dbReference type="PROSITE" id="PS51678">
    <property type="entry name" value="SAM_MT_PRMT"/>
    <property type="match status" value="1"/>
</dbReference>
<keyword evidence="2 4" id="KW-0808">Transferase</keyword>
<dbReference type="EMBL" id="JBGBPQ010000011">
    <property type="protein sequence ID" value="KAL1515386.1"/>
    <property type="molecule type" value="Genomic_DNA"/>
</dbReference>
<protein>
    <recommendedName>
        <fullName evidence="5">Protein arginine N-methyltransferase domain-containing protein</fullName>
    </recommendedName>
</protein>
<dbReference type="AlphaFoldDB" id="A0AB34J9Y7"/>
<dbReference type="Gene3D" id="2.70.160.11">
    <property type="entry name" value="Hnrnp arginine n-methyltransferase1"/>
    <property type="match status" value="2"/>
</dbReference>
<evidence type="ECO:0000256" key="4">
    <source>
        <dbReference type="PROSITE-ProRule" id="PRU01015"/>
    </source>
</evidence>
<dbReference type="GO" id="GO:0016274">
    <property type="term" value="F:protein-arginine N-methyltransferase activity"/>
    <property type="evidence" value="ECO:0007669"/>
    <property type="project" value="InterPro"/>
</dbReference>
<dbReference type="Gene3D" id="3.40.50.150">
    <property type="entry name" value="Vaccinia Virus protein VP39"/>
    <property type="match status" value="2"/>
</dbReference>
<comment type="caution">
    <text evidence="6">The sequence shown here is derived from an EMBL/GenBank/DDBJ whole genome shotgun (WGS) entry which is preliminary data.</text>
</comment>
<organism evidence="6 7">
    <name type="scientific">Prymnesium parvum</name>
    <name type="common">Toxic golden alga</name>
    <dbReference type="NCBI Taxonomy" id="97485"/>
    <lineage>
        <taxon>Eukaryota</taxon>
        <taxon>Haptista</taxon>
        <taxon>Haptophyta</taxon>
        <taxon>Prymnesiophyceae</taxon>
        <taxon>Prymnesiales</taxon>
        <taxon>Prymnesiaceae</taxon>
        <taxon>Prymnesium</taxon>
    </lineage>
</organism>
<reference evidence="6 7" key="1">
    <citation type="journal article" date="2024" name="Science">
        <title>Giant polyketide synthase enzymes in the biosynthesis of giant marine polyether toxins.</title>
        <authorList>
            <person name="Fallon T.R."/>
            <person name="Shende V.V."/>
            <person name="Wierzbicki I.H."/>
            <person name="Pendleton A.L."/>
            <person name="Watervoot N.F."/>
            <person name="Auber R.P."/>
            <person name="Gonzalez D.J."/>
            <person name="Wisecaver J.H."/>
            <person name="Moore B.S."/>
        </authorList>
    </citation>
    <scope>NUCLEOTIDE SEQUENCE [LARGE SCALE GENOMIC DNA]</scope>
    <source>
        <strain evidence="6 7">12B1</strain>
    </source>
</reference>
<dbReference type="PANTHER" id="PTHR11006:SF4">
    <property type="entry name" value="PROTEIN ARGININE N-METHYLTRANSFERASE 7"/>
    <property type="match status" value="1"/>
</dbReference>
<evidence type="ECO:0000256" key="3">
    <source>
        <dbReference type="ARBA" id="ARBA00022691"/>
    </source>
</evidence>
<dbReference type="InterPro" id="IPR025799">
    <property type="entry name" value="Arg_MeTrfase"/>
</dbReference>
<proteinExistence type="predicted"/>
<keyword evidence="7" id="KW-1185">Reference proteome</keyword>
<dbReference type="GO" id="GO:0032259">
    <property type="term" value="P:methylation"/>
    <property type="evidence" value="ECO:0007669"/>
    <property type="project" value="UniProtKB-KW"/>
</dbReference>
<dbReference type="SUPFAM" id="SSF53335">
    <property type="entry name" value="S-adenosyl-L-methionine-dependent methyltransferases"/>
    <property type="match status" value="2"/>
</dbReference>
<evidence type="ECO:0000313" key="7">
    <source>
        <dbReference type="Proteomes" id="UP001515480"/>
    </source>
</evidence>
<dbReference type="GO" id="GO:0042054">
    <property type="term" value="F:histone methyltransferase activity"/>
    <property type="evidence" value="ECO:0007669"/>
    <property type="project" value="TreeGrafter"/>
</dbReference>
<keyword evidence="3 4" id="KW-0949">S-adenosyl-L-methionine</keyword>
<feature type="domain" description="Protein arginine N-methyltransferase" evidence="5">
    <location>
        <begin position="950"/>
        <end position="1018"/>
    </location>
</feature>
<evidence type="ECO:0000259" key="5">
    <source>
        <dbReference type="Pfam" id="PF22528"/>
    </source>
</evidence>
<dbReference type="InterPro" id="IPR055135">
    <property type="entry name" value="PRMT_dom"/>
</dbReference>
<dbReference type="Proteomes" id="UP001515480">
    <property type="component" value="Unassembled WGS sequence"/>
</dbReference>
<name>A0AB34J9Y7_PRYPA</name>
<sequence length="1044" mass="111648">MSSQYAAALHTNEWPTEGELGPWLNVHLDVCANDQEASVHARSGSGPLHLGFPRCWPAVFKESQQLKDFIKELDGKRCRAVLPPSGDARLYAKLRCSHPMQSFTNARQIVAALDPGWKIVEGWQLFELLDRSPGSTFVAVRHWWLNSPQGVWIDPTPPLVPGASPRKLFVESALGAKTLEPFSEALKISAHAWQQRICRASGSFSTSCLPVHLIASPPSTAPTPPIIRSAVPAIKRHLSPGAPASKAPASLGPVLLGKRVRLAGVSSRPELNGRKGAAVAYCKETERYTVSVGTETLSLPPSCLVAVAAIFCETEVHPRAPRQTVERDSENGVRLVELIADGEVPKILQFQQTRDLKGDGVAHRAAAEAVLRKDEGVHGVAVRNRAREQVLASVDRLLSDSSRCEAYSAALSAALRRGARSVLILGMGSLLPALHAAKEGADVVVVEPSAPLASIVRAAAAQNGVRLAVVAQLSVAKGAWEGPPDVILSEAIDEGLLGGGIVPTVREAISQLHAGGGVPVVIPRLAQVEGVATQLSFEDVRGFALDGLGADLRAFDALRPSGQRAIQPPGYWPVRLLPARQPHRRLSNSFAACSVEFASESASEEEIKLIEVDAIADGLLNAVVFWFSLTVGDGPDTVCSSAPPVQRGRGIPGAWSEGWRQAACYLQTPRYVRKGESLKLLLHRTALGIRFEDASVPPPADLPGDAAATGEDPARTRCLHRPSTAPLARPDAQTSINAYHFCMLADTVRNAAYRRAIEAAVAVRRGCSVLDLGGGSGLLSLVALRAGAGRVDCVEMNPVLARTAQWTLGSSRHPSERDVSLAVWNCVSTDLAIDEGGVAGPSRPADVIVSEVFDTGLIGEGCLHSLRDAARRLLQPGGVMIPAAATIYVMLVQISAPEQADDTSFGALHALRQDYSPLRLHTVNHVKLSGSHAVMRYEFGALADEKGGEAKLTLPALRRGECNAVAWWFDLHLDEQQELSCAPGSPVRTWKQNISYLPTPIPVEAGTEMEVLVVNRSDDCIHVHAGRPGFSDVLERSYCSLSME</sequence>
<keyword evidence="1 4" id="KW-0489">Methyltransferase</keyword>
<dbReference type="InterPro" id="IPR029063">
    <property type="entry name" value="SAM-dependent_MTases_sf"/>
</dbReference>
<accession>A0AB34J9Y7</accession>
<evidence type="ECO:0000256" key="2">
    <source>
        <dbReference type="ARBA" id="ARBA00022679"/>
    </source>
</evidence>
<evidence type="ECO:0000313" key="6">
    <source>
        <dbReference type="EMBL" id="KAL1515386.1"/>
    </source>
</evidence>
<evidence type="ECO:0000256" key="1">
    <source>
        <dbReference type="ARBA" id="ARBA00022603"/>
    </source>
</evidence>
<dbReference type="Pfam" id="PF22528">
    <property type="entry name" value="PRMT_C"/>
    <property type="match status" value="1"/>
</dbReference>
<dbReference type="PANTHER" id="PTHR11006">
    <property type="entry name" value="PROTEIN ARGININE N-METHYLTRANSFERASE"/>
    <property type="match status" value="1"/>
</dbReference>
<gene>
    <name evidence="6" type="ORF">AB1Y20_002014</name>
</gene>